<dbReference type="PANTHER" id="PTHR32226">
    <property type="entry name" value="TELO2-INTERACTING PROTEIN 2"/>
    <property type="match status" value="1"/>
</dbReference>
<sequence length="476" mass="52064">MDELRPLCEVPTFGNTDSKYQQIQVNLAKLSLLLGTTPDLLASEELQTYLITILHPPHGLLPAEQYFREEDDNKDGPARDQTAWYPFHKVSEKALMLLHSSLSHTPPPSVARSNIAIAAITYADLADPWTSPTSHHLSATLRSSNRELSSAQTLVAILTTTIKPLFKSPLTPAGRAPQRESTNKGAALQTPIWPRELPQAVTLLSYITAHLSTDTLESAWPLLIPPLLSIHDGTNPEHKTSASNLLSALLPKLPDGLLTRTGLVPVLRDALVPDLLLLPPLTPTRYSVPLLRATYGVLRTLAQTSATDNRPRVEQLDAIFYIGIVRGFTFAGENARIAGELMRQISALVMDMKVYAVRHLGDLVRIFGTVLGDPFVGVAQGLLAATLDAVETMVGVCWVRLCRYVPEVLKAITSCYRTVCWGGERKGGAEVVDRLRKIVSILRSVMAAEKREVEMVELEESIAQADGRLAGLFDSG</sequence>
<dbReference type="STRING" id="656061.D5GM44"/>
<comment type="similarity">
    <text evidence="1">Belongs to the TTI2 family.</text>
</comment>
<dbReference type="GO" id="GO:0110078">
    <property type="term" value="C:TTT Hsp90 cochaperone complex"/>
    <property type="evidence" value="ECO:0007669"/>
    <property type="project" value="InterPro"/>
</dbReference>
<evidence type="ECO:0000313" key="4">
    <source>
        <dbReference type="Proteomes" id="UP000006911"/>
    </source>
</evidence>
<name>D5GM44_TUBMM</name>
<dbReference type="GO" id="GO:0005829">
    <property type="term" value="C:cytosol"/>
    <property type="evidence" value="ECO:0007669"/>
    <property type="project" value="TreeGrafter"/>
</dbReference>
<evidence type="ECO:0000256" key="2">
    <source>
        <dbReference type="SAM" id="MobiDB-lite"/>
    </source>
</evidence>
<feature type="region of interest" description="Disordered" evidence="2">
    <location>
        <begin position="168"/>
        <end position="187"/>
    </location>
</feature>
<reference evidence="3 4" key="1">
    <citation type="journal article" date="2010" name="Nature">
        <title>Perigord black truffle genome uncovers evolutionary origins and mechanisms of symbiosis.</title>
        <authorList>
            <person name="Martin F."/>
            <person name="Kohler A."/>
            <person name="Murat C."/>
            <person name="Balestrini R."/>
            <person name="Coutinho P.M."/>
            <person name="Jaillon O."/>
            <person name="Montanini B."/>
            <person name="Morin E."/>
            <person name="Noel B."/>
            <person name="Percudani R."/>
            <person name="Porcel B."/>
            <person name="Rubini A."/>
            <person name="Amicucci A."/>
            <person name="Amselem J."/>
            <person name="Anthouard V."/>
            <person name="Arcioni S."/>
            <person name="Artiguenave F."/>
            <person name="Aury J.M."/>
            <person name="Ballario P."/>
            <person name="Bolchi A."/>
            <person name="Brenna A."/>
            <person name="Brun A."/>
            <person name="Buee M."/>
            <person name="Cantarel B."/>
            <person name="Chevalier G."/>
            <person name="Couloux A."/>
            <person name="Da Silva C."/>
            <person name="Denoeud F."/>
            <person name="Duplessis S."/>
            <person name="Ghignone S."/>
            <person name="Hilselberger B."/>
            <person name="Iotti M."/>
            <person name="Marcais B."/>
            <person name="Mello A."/>
            <person name="Miranda M."/>
            <person name="Pacioni G."/>
            <person name="Quesneville H."/>
            <person name="Riccioni C."/>
            <person name="Ruotolo R."/>
            <person name="Splivallo R."/>
            <person name="Stocchi V."/>
            <person name="Tisserant E."/>
            <person name="Viscomi A.R."/>
            <person name="Zambonelli A."/>
            <person name="Zampieri E."/>
            <person name="Henrissat B."/>
            <person name="Lebrun M.H."/>
            <person name="Paolocci F."/>
            <person name="Bonfante P."/>
            <person name="Ottonello S."/>
            <person name="Wincker P."/>
        </authorList>
    </citation>
    <scope>NUCLEOTIDE SEQUENCE [LARGE SCALE GENOMIC DNA]</scope>
    <source>
        <strain evidence="3 4">Mel28</strain>
    </source>
</reference>
<dbReference type="GeneID" id="9187371"/>
<dbReference type="InParanoid" id="D5GM44"/>
<dbReference type="SUPFAM" id="SSF48371">
    <property type="entry name" value="ARM repeat"/>
    <property type="match status" value="1"/>
</dbReference>
<protein>
    <submittedName>
        <fullName evidence="3">(Perigord truffle) hypothetical protein</fullName>
    </submittedName>
</protein>
<dbReference type="HOGENOM" id="CLU_024466_2_0_1"/>
<dbReference type="AlphaFoldDB" id="D5GM44"/>
<dbReference type="KEGG" id="tml:GSTUM_00010520001"/>
<dbReference type="EMBL" id="FN430352">
    <property type="protein sequence ID" value="CAZ85587.1"/>
    <property type="molecule type" value="Genomic_DNA"/>
</dbReference>
<evidence type="ECO:0000256" key="1">
    <source>
        <dbReference type="ARBA" id="ARBA00034736"/>
    </source>
</evidence>
<dbReference type="Proteomes" id="UP000006911">
    <property type="component" value="Unassembled WGS sequence"/>
</dbReference>
<organism evidence="3 4">
    <name type="scientific">Tuber melanosporum (strain Mel28)</name>
    <name type="common">Perigord black truffle</name>
    <dbReference type="NCBI Taxonomy" id="656061"/>
    <lineage>
        <taxon>Eukaryota</taxon>
        <taxon>Fungi</taxon>
        <taxon>Dikarya</taxon>
        <taxon>Ascomycota</taxon>
        <taxon>Pezizomycotina</taxon>
        <taxon>Pezizomycetes</taxon>
        <taxon>Pezizales</taxon>
        <taxon>Tuberaceae</taxon>
        <taxon>Tuber</taxon>
    </lineage>
</organism>
<dbReference type="InterPro" id="IPR018870">
    <property type="entry name" value="Tti2"/>
</dbReference>
<dbReference type="InterPro" id="IPR016024">
    <property type="entry name" value="ARM-type_fold"/>
</dbReference>
<dbReference type="eggNOG" id="ENOG502S3SJ">
    <property type="taxonomic scope" value="Eukaryota"/>
</dbReference>
<keyword evidence="4" id="KW-1185">Reference proteome</keyword>
<dbReference type="RefSeq" id="XP_002841396.1">
    <property type="nucleotide sequence ID" value="XM_002841350.1"/>
</dbReference>
<dbReference type="GO" id="GO:0005634">
    <property type="term" value="C:nucleus"/>
    <property type="evidence" value="ECO:0007669"/>
    <property type="project" value="TreeGrafter"/>
</dbReference>
<gene>
    <name evidence="3" type="ORF">GSTUM_00010520001</name>
</gene>
<dbReference type="Pfam" id="PF10521">
    <property type="entry name" value="Tti2"/>
    <property type="match status" value="1"/>
</dbReference>
<dbReference type="PANTHER" id="PTHR32226:SF2">
    <property type="entry name" value="TELO2-INTERACTING PROTEIN 2"/>
    <property type="match status" value="1"/>
</dbReference>
<accession>D5GM44</accession>
<evidence type="ECO:0000313" key="3">
    <source>
        <dbReference type="EMBL" id="CAZ85587.1"/>
    </source>
</evidence>
<dbReference type="OMA" id="IWPRELP"/>
<proteinExistence type="inferred from homology"/>